<dbReference type="EMBL" id="CP073116">
    <property type="protein sequence ID" value="UTG71440.1"/>
    <property type="molecule type" value="Genomic_DNA"/>
</dbReference>
<dbReference type="RefSeq" id="WP_254321179.1">
    <property type="nucleotide sequence ID" value="NZ_CP073116.1"/>
</dbReference>
<proteinExistence type="predicted"/>
<reference evidence="1" key="1">
    <citation type="submission" date="2021-04" db="EMBL/GenBank/DDBJ databases">
        <title>Characterizing Neisseria spp. as novel respiratory pathobionts in bronchiectasis.</title>
        <authorList>
            <person name="Li L."/>
            <person name="Mac Aogain M."/>
            <person name="Xu T."/>
            <person name="Jaggi T.K."/>
            <person name="Chan L.Y."/>
            <person name="Keir H.R."/>
            <person name="Dicker A.J."/>
            <person name="Qu J."/>
            <person name="Liu Y."/>
            <person name="Chen H.S."/>
            <person name="Koh M.S."/>
            <person name="Ong T.H."/>
            <person name="Lim A.Y.H."/>
            <person name="Abisheganaden J."/>
            <person name="Low T.B."/>
            <person name="Oliver B.G."/>
            <person name="Tan N.S."/>
            <person name="Fang M."/>
            <person name="Chalmers J.D."/>
            <person name="Chotirmall S.H."/>
        </authorList>
    </citation>
    <scope>NUCLEOTIDE SEQUENCE</scope>
    <source>
        <strain evidence="1">TT0073</strain>
    </source>
</reference>
<dbReference type="Proteomes" id="UP001057305">
    <property type="component" value="Chromosome"/>
</dbReference>
<evidence type="ECO:0000313" key="2">
    <source>
        <dbReference type="Proteomes" id="UP001057305"/>
    </source>
</evidence>
<sequence>MRTEVLGVGIGDILKFEATALTRVKVKVSEGTRAGDWVNFSLRDNKLVALTDEQDGYALVQPHNCIIDLRYCAKPENISDTLQQGDRFGIQYIGAPVEHERHTVMPSGPVIPPKEAERPVAPPSPPSALKRSLNFFGDSTNARIGGQAVSVAAAENLPVVNNAQGGSLAAYALMSMNGSPVEVTFKVDTIPAKANGVMVDGELVYGEGVTPFSMHSTVVIIGDDIEAVMTGQTANIKVIPRDSQAHNVVPGKKYPVRLKNSGGVDGICVLATAKNDINGANVGNWQTVLERIKGYVEKCIQQVQPKESPRYIVLTVWADNKPGWAKENHPYRHQLKDQFNNWLKSKYGNNVFDIEQYILSDQIWTDSGLTPNEADKKAQTDGVMPLSLSQDGGAHLLPAVEAKVAEHIIAKAKELRYL</sequence>
<organism evidence="1 2">
    <name type="scientific">Neisseria subflava</name>
    <dbReference type="NCBI Taxonomy" id="28449"/>
    <lineage>
        <taxon>Bacteria</taxon>
        <taxon>Pseudomonadati</taxon>
        <taxon>Pseudomonadota</taxon>
        <taxon>Betaproteobacteria</taxon>
        <taxon>Neisseriales</taxon>
        <taxon>Neisseriaceae</taxon>
        <taxon>Neisseria</taxon>
    </lineage>
</organism>
<protein>
    <submittedName>
        <fullName evidence="1">Uncharacterized protein</fullName>
    </submittedName>
</protein>
<dbReference type="AlphaFoldDB" id="A0A9X9HXL1"/>
<evidence type="ECO:0000313" key="1">
    <source>
        <dbReference type="EMBL" id="UTG71440.1"/>
    </source>
</evidence>
<gene>
    <name evidence="1" type="ORF">KCG56_08760</name>
</gene>
<accession>A0A9X9HXL1</accession>
<name>A0A9X9HXL1_NEISU</name>